<evidence type="ECO:0000313" key="1">
    <source>
        <dbReference type="EMBL" id="KKM25379.1"/>
    </source>
</evidence>
<gene>
    <name evidence="1" type="ORF">LCGC14_1595590</name>
</gene>
<sequence length="85" mass="9539">MSKLPLVKPGDIIRLTWKDHYRVHNRPIKGTPGIVESWGRVAEYTDEGIALFQNRVTNAAEVGVQECMDGQFVLTCDIIDIEVIA</sequence>
<proteinExistence type="predicted"/>
<organism evidence="1">
    <name type="scientific">marine sediment metagenome</name>
    <dbReference type="NCBI Taxonomy" id="412755"/>
    <lineage>
        <taxon>unclassified sequences</taxon>
        <taxon>metagenomes</taxon>
        <taxon>ecological metagenomes</taxon>
    </lineage>
</organism>
<comment type="caution">
    <text evidence="1">The sequence shown here is derived from an EMBL/GenBank/DDBJ whole genome shotgun (WGS) entry which is preliminary data.</text>
</comment>
<name>A0A0F9IZ15_9ZZZZ</name>
<protein>
    <submittedName>
        <fullName evidence="1">Uncharacterized protein</fullName>
    </submittedName>
</protein>
<dbReference type="EMBL" id="LAZR01012731">
    <property type="protein sequence ID" value="KKM25379.1"/>
    <property type="molecule type" value="Genomic_DNA"/>
</dbReference>
<accession>A0A0F9IZ15</accession>
<dbReference type="AlphaFoldDB" id="A0A0F9IZ15"/>
<reference evidence="1" key="1">
    <citation type="journal article" date="2015" name="Nature">
        <title>Complex archaea that bridge the gap between prokaryotes and eukaryotes.</title>
        <authorList>
            <person name="Spang A."/>
            <person name="Saw J.H."/>
            <person name="Jorgensen S.L."/>
            <person name="Zaremba-Niedzwiedzka K."/>
            <person name="Martijn J."/>
            <person name="Lind A.E."/>
            <person name="van Eijk R."/>
            <person name="Schleper C."/>
            <person name="Guy L."/>
            <person name="Ettema T.J."/>
        </authorList>
    </citation>
    <scope>NUCLEOTIDE SEQUENCE</scope>
</reference>